<evidence type="ECO:0000313" key="2">
    <source>
        <dbReference type="EMBL" id="KAG7093308.1"/>
    </source>
</evidence>
<organism evidence="2 3">
    <name type="scientific">Marasmius oreades</name>
    <name type="common">fairy-ring Marasmius</name>
    <dbReference type="NCBI Taxonomy" id="181124"/>
    <lineage>
        <taxon>Eukaryota</taxon>
        <taxon>Fungi</taxon>
        <taxon>Dikarya</taxon>
        <taxon>Basidiomycota</taxon>
        <taxon>Agaricomycotina</taxon>
        <taxon>Agaricomycetes</taxon>
        <taxon>Agaricomycetidae</taxon>
        <taxon>Agaricales</taxon>
        <taxon>Marasmiineae</taxon>
        <taxon>Marasmiaceae</taxon>
        <taxon>Marasmius</taxon>
    </lineage>
</organism>
<keyword evidence="1" id="KW-0812">Transmembrane</keyword>
<comment type="caution">
    <text evidence="2">The sequence shown here is derived from an EMBL/GenBank/DDBJ whole genome shotgun (WGS) entry which is preliminary data.</text>
</comment>
<name>A0A9P7S1B0_9AGAR</name>
<gene>
    <name evidence="2" type="ORF">E1B28_006991</name>
</gene>
<protein>
    <submittedName>
        <fullName evidence="2">Uncharacterized protein</fullName>
    </submittedName>
</protein>
<dbReference type="AlphaFoldDB" id="A0A9P7S1B0"/>
<dbReference type="GeneID" id="66076067"/>
<dbReference type="RefSeq" id="XP_043009778.1">
    <property type="nucleotide sequence ID" value="XM_043151698.1"/>
</dbReference>
<sequence length="105" mass="12102">MIHCTVQCTVIPLDHTWVMDLTTPVTPLSYSWPVLYDLIFLLSVLIMIHREDRWMDGHLITRRAGSPHELRPGSAKVDGHLIARRIGSPHELRPGFVEKLLNEHF</sequence>
<dbReference type="KEGG" id="more:E1B28_006991"/>
<evidence type="ECO:0000313" key="3">
    <source>
        <dbReference type="Proteomes" id="UP001049176"/>
    </source>
</evidence>
<dbReference type="EMBL" id="CM032184">
    <property type="protein sequence ID" value="KAG7093308.1"/>
    <property type="molecule type" value="Genomic_DNA"/>
</dbReference>
<reference evidence="2" key="1">
    <citation type="journal article" date="2021" name="Genome Biol. Evol.">
        <title>The assembled and annotated genome of the fairy-ring fungus Marasmius oreades.</title>
        <authorList>
            <person name="Hiltunen M."/>
            <person name="Ament-Velasquez S.L."/>
            <person name="Johannesson H."/>
        </authorList>
    </citation>
    <scope>NUCLEOTIDE SEQUENCE</scope>
    <source>
        <strain evidence="2">03SP1</strain>
    </source>
</reference>
<feature type="transmembrane region" description="Helical" evidence="1">
    <location>
        <begin position="30"/>
        <end position="48"/>
    </location>
</feature>
<keyword evidence="1" id="KW-1133">Transmembrane helix</keyword>
<keyword evidence="1" id="KW-0472">Membrane</keyword>
<proteinExistence type="predicted"/>
<evidence type="ECO:0000256" key="1">
    <source>
        <dbReference type="SAM" id="Phobius"/>
    </source>
</evidence>
<dbReference type="Proteomes" id="UP001049176">
    <property type="component" value="Chromosome 4"/>
</dbReference>
<keyword evidence="3" id="KW-1185">Reference proteome</keyword>
<accession>A0A9P7S1B0</accession>